<evidence type="ECO:0000313" key="3">
    <source>
        <dbReference type="EMBL" id="GMF16381.1"/>
    </source>
</evidence>
<dbReference type="InterPro" id="IPR032675">
    <property type="entry name" value="LRR_dom_sf"/>
</dbReference>
<protein>
    <submittedName>
        <fullName evidence="3">Unnamed protein product</fullName>
    </submittedName>
</protein>
<dbReference type="EMBL" id="BSXW01000250">
    <property type="protein sequence ID" value="GMF16381.1"/>
    <property type="molecule type" value="Genomic_DNA"/>
</dbReference>
<feature type="chain" id="PRO_5040978298" evidence="1">
    <location>
        <begin position="22"/>
        <end position="186"/>
    </location>
</feature>
<comment type="caution">
    <text evidence="3">The sequence shown here is derived from an EMBL/GenBank/DDBJ whole genome shotgun (WGS) entry which is preliminary data.</text>
</comment>
<proteinExistence type="predicted"/>
<reference evidence="3" key="1">
    <citation type="submission" date="2023-04" db="EMBL/GenBank/DDBJ databases">
        <title>Phytophthora lilii NBRC 32176.</title>
        <authorList>
            <person name="Ichikawa N."/>
            <person name="Sato H."/>
            <person name="Tonouchi N."/>
        </authorList>
    </citation>
    <scope>NUCLEOTIDE SEQUENCE</scope>
    <source>
        <strain evidence="3">NBRC 32176</strain>
    </source>
</reference>
<sequence length="186" mass="19799">MPLTKMPSFWGLTNLKSLTLAVLVLLEELPDFQHLGNLERLVLASMPALNTLPDFTSIPNLKSFAASDRGAWCCNGFLGECDLSDGKCGVHPVWGSPAVSCLSSDGTTKTATAATIAAVEKFSATICGPVLQPGVLEGPPTPELMAPCNGTMYRQCPMSDGSEAMCYNARYMAIACTTNAYPIKMR</sequence>
<evidence type="ECO:0000256" key="1">
    <source>
        <dbReference type="SAM" id="SignalP"/>
    </source>
</evidence>
<dbReference type="Pfam" id="PF26605">
    <property type="entry name" value="WLGC"/>
    <property type="match status" value="1"/>
</dbReference>
<keyword evidence="4" id="KW-1185">Reference proteome</keyword>
<evidence type="ECO:0000313" key="4">
    <source>
        <dbReference type="Proteomes" id="UP001165083"/>
    </source>
</evidence>
<dbReference type="Gene3D" id="3.80.10.10">
    <property type="entry name" value="Ribonuclease Inhibitor"/>
    <property type="match status" value="1"/>
</dbReference>
<dbReference type="Proteomes" id="UP001165083">
    <property type="component" value="Unassembled WGS sequence"/>
</dbReference>
<dbReference type="InterPro" id="IPR058256">
    <property type="entry name" value="WLGC"/>
</dbReference>
<feature type="domain" description="WLGC" evidence="2">
    <location>
        <begin position="145"/>
        <end position="186"/>
    </location>
</feature>
<evidence type="ECO:0000259" key="2">
    <source>
        <dbReference type="Pfam" id="PF26605"/>
    </source>
</evidence>
<feature type="signal peptide" evidence="1">
    <location>
        <begin position="1"/>
        <end position="21"/>
    </location>
</feature>
<dbReference type="SUPFAM" id="SSF52058">
    <property type="entry name" value="L domain-like"/>
    <property type="match status" value="1"/>
</dbReference>
<dbReference type="OrthoDB" id="102925at2759"/>
<keyword evidence="1" id="KW-0732">Signal</keyword>
<accession>A0A9W6TLD1</accession>
<name>A0A9W6TLD1_9STRA</name>
<organism evidence="3 4">
    <name type="scientific">Phytophthora lilii</name>
    <dbReference type="NCBI Taxonomy" id="2077276"/>
    <lineage>
        <taxon>Eukaryota</taxon>
        <taxon>Sar</taxon>
        <taxon>Stramenopiles</taxon>
        <taxon>Oomycota</taxon>
        <taxon>Peronosporomycetes</taxon>
        <taxon>Peronosporales</taxon>
        <taxon>Peronosporaceae</taxon>
        <taxon>Phytophthora</taxon>
    </lineage>
</organism>
<dbReference type="AlphaFoldDB" id="A0A9W6TLD1"/>
<gene>
    <name evidence="3" type="ORF">Plil01_000582000</name>
</gene>